<dbReference type="Proteomes" id="UP000193380">
    <property type="component" value="Unassembled WGS sequence"/>
</dbReference>
<dbReference type="InterPro" id="IPR036383">
    <property type="entry name" value="TSP1_rpt_sf"/>
</dbReference>
<evidence type="ECO:0000259" key="13">
    <source>
        <dbReference type="Pfam" id="PF23260"/>
    </source>
</evidence>
<dbReference type="SUPFAM" id="SSF103575">
    <property type="entry name" value="Plexin repeat"/>
    <property type="match status" value="1"/>
</dbReference>
<keyword evidence="6" id="KW-0677">Repeat</keyword>
<keyword evidence="11" id="KW-1015">Disulfide bond</keyword>
<dbReference type="GO" id="GO:0007399">
    <property type="term" value="P:nervous system development"/>
    <property type="evidence" value="ECO:0007669"/>
    <property type="project" value="UniProtKB-KW"/>
</dbReference>
<keyword evidence="8" id="KW-0524">Neurogenesis</keyword>
<dbReference type="PANTHER" id="PTHR22906">
    <property type="entry name" value="PROPERDIN"/>
    <property type="match status" value="1"/>
</dbReference>
<evidence type="ECO:0000256" key="5">
    <source>
        <dbReference type="ARBA" id="ARBA00022729"/>
    </source>
</evidence>
<gene>
    <name evidence="14" type="ORF">GSONMT00044319001</name>
</gene>
<evidence type="ECO:0000256" key="7">
    <source>
        <dbReference type="ARBA" id="ARBA00022782"/>
    </source>
</evidence>
<dbReference type="InterPro" id="IPR002165">
    <property type="entry name" value="Plexin_repeat"/>
</dbReference>
<dbReference type="FunFam" id="2.20.100.10:FF:000021">
    <property type="entry name" value="semaphorin-5B isoform X1"/>
    <property type="match status" value="1"/>
</dbReference>
<dbReference type="Pfam" id="PF01437">
    <property type="entry name" value="PSI"/>
    <property type="match status" value="1"/>
</dbReference>
<organism evidence="14 15">
    <name type="scientific">Oncorhynchus mykiss</name>
    <name type="common">Rainbow trout</name>
    <name type="synonym">Salmo gairdneri</name>
    <dbReference type="NCBI Taxonomy" id="8022"/>
    <lineage>
        <taxon>Eukaryota</taxon>
        <taxon>Metazoa</taxon>
        <taxon>Chordata</taxon>
        <taxon>Craniata</taxon>
        <taxon>Vertebrata</taxon>
        <taxon>Euteleostomi</taxon>
        <taxon>Actinopterygii</taxon>
        <taxon>Neopterygii</taxon>
        <taxon>Teleostei</taxon>
        <taxon>Protacanthopterygii</taxon>
        <taxon>Salmoniformes</taxon>
        <taxon>Salmonidae</taxon>
        <taxon>Salmoninae</taxon>
        <taxon>Oncorhynchus</taxon>
    </lineage>
</organism>
<evidence type="ECO:0000256" key="12">
    <source>
        <dbReference type="ARBA" id="ARBA00023180"/>
    </source>
</evidence>
<dbReference type="FunFam" id="2.20.100.10:FF:000001">
    <property type="entry name" value="semaphorin-5A isoform X1"/>
    <property type="match status" value="1"/>
</dbReference>
<dbReference type="InterPro" id="IPR052065">
    <property type="entry name" value="Compl_asym_regulator"/>
</dbReference>
<evidence type="ECO:0000313" key="14">
    <source>
        <dbReference type="EMBL" id="CDQ71136.1"/>
    </source>
</evidence>
<dbReference type="GO" id="GO:0016020">
    <property type="term" value="C:membrane"/>
    <property type="evidence" value="ECO:0007669"/>
    <property type="project" value="UniProtKB-SubCell"/>
</dbReference>
<evidence type="ECO:0000256" key="8">
    <source>
        <dbReference type="ARBA" id="ARBA00022902"/>
    </source>
</evidence>
<evidence type="ECO:0000256" key="11">
    <source>
        <dbReference type="ARBA" id="ARBA00023157"/>
    </source>
</evidence>
<dbReference type="PaxDb" id="8022-A0A060WVD7"/>
<evidence type="ECO:0000256" key="2">
    <source>
        <dbReference type="ARBA" id="ARBA00004613"/>
    </source>
</evidence>
<dbReference type="PRINTS" id="PR01705">
    <property type="entry name" value="TSP1REPEAT"/>
</dbReference>
<dbReference type="AlphaFoldDB" id="A0A060WVD7"/>
<keyword evidence="5" id="KW-0732">Signal</keyword>
<dbReference type="PANTHER" id="PTHR22906:SF43">
    <property type="entry name" value="PROPERDIN"/>
    <property type="match status" value="1"/>
</dbReference>
<evidence type="ECO:0000313" key="15">
    <source>
        <dbReference type="Proteomes" id="UP000193380"/>
    </source>
</evidence>
<accession>A0A060WVD7</accession>
<dbReference type="STRING" id="8022.A0A060WVD7"/>
<evidence type="ECO:0000256" key="3">
    <source>
        <dbReference type="ARBA" id="ARBA00022525"/>
    </source>
</evidence>
<evidence type="ECO:0000256" key="4">
    <source>
        <dbReference type="ARBA" id="ARBA00022692"/>
    </source>
</evidence>
<keyword evidence="4" id="KW-0812">Transmembrane</keyword>
<keyword evidence="3" id="KW-0964">Secreted</keyword>
<proteinExistence type="predicted"/>
<dbReference type="Pfam" id="PF00090">
    <property type="entry name" value="TSP_1"/>
    <property type="match status" value="3"/>
</dbReference>
<dbReference type="GO" id="GO:0030154">
    <property type="term" value="P:cell differentiation"/>
    <property type="evidence" value="ECO:0007669"/>
    <property type="project" value="UniProtKB-KW"/>
</dbReference>
<keyword evidence="10" id="KW-0472">Membrane</keyword>
<comment type="subcellular location">
    <subcellularLocation>
        <location evidence="1">Membrane</location>
        <topology evidence="1">Single-pass membrane protein</topology>
    </subcellularLocation>
    <subcellularLocation>
        <location evidence="2">Secreted</location>
    </subcellularLocation>
</comment>
<dbReference type="SUPFAM" id="SSF82895">
    <property type="entry name" value="TSP-1 type 1 repeat"/>
    <property type="match status" value="3"/>
</dbReference>
<dbReference type="Gene3D" id="3.30.1680.10">
    <property type="entry name" value="ligand-binding face of the semaphorins, domain 2"/>
    <property type="match status" value="1"/>
</dbReference>
<dbReference type="InterPro" id="IPR057563">
    <property type="entry name" value="Sema5A/B-like_TSP-1"/>
</dbReference>
<dbReference type="Pfam" id="PF23260">
    <property type="entry name" value="TSP1_2"/>
    <property type="match status" value="1"/>
</dbReference>
<reference evidence="14" key="2">
    <citation type="submission" date="2014-03" db="EMBL/GenBank/DDBJ databases">
        <authorList>
            <person name="Genoscope - CEA"/>
        </authorList>
    </citation>
    <scope>NUCLEOTIDE SEQUENCE</scope>
</reference>
<evidence type="ECO:0000256" key="9">
    <source>
        <dbReference type="ARBA" id="ARBA00022989"/>
    </source>
</evidence>
<dbReference type="PROSITE" id="PS50092">
    <property type="entry name" value="TSP1"/>
    <property type="match status" value="3"/>
</dbReference>
<dbReference type="FunFam" id="2.20.100.10:FF:000007">
    <property type="entry name" value="Thrombospondin 1"/>
    <property type="match status" value="1"/>
</dbReference>
<reference evidence="14" key="1">
    <citation type="journal article" date="2014" name="Nat. Commun.">
        <title>The rainbow trout genome provides novel insights into evolution after whole-genome duplication in vertebrates.</title>
        <authorList>
            <person name="Berthelot C."/>
            <person name="Brunet F."/>
            <person name="Chalopin D."/>
            <person name="Juanchich A."/>
            <person name="Bernard M."/>
            <person name="Noel B."/>
            <person name="Bento P."/>
            <person name="Da Silva C."/>
            <person name="Labadie K."/>
            <person name="Alberti A."/>
            <person name="Aury J.M."/>
            <person name="Louis A."/>
            <person name="Dehais P."/>
            <person name="Bardou P."/>
            <person name="Montfort J."/>
            <person name="Klopp C."/>
            <person name="Cabau C."/>
            <person name="Gaspin C."/>
            <person name="Thorgaard G.H."/>
            <person name="Boussaha M."/>
            <person name="Quillet E."/>
            <person name="Guyomard R."/>
            <person name="Galiana D."/>
            <person name="Bobe J."/>
            <person name="Volff J.N."/>
            <person name="Genet C."/>
            <person name="Wincker P."/>
            <person name="Jaillon O."/>
            <person name="Roest Crollius H."/>
            <person name="Guiguen Y."/>
        </authorList>
    </citation>
    <scope>NUCLEOTIDE SEQUENCE [LARGE SCALE GENOMIC DNA]</scope>
</reference>
<dbReference type="InterPro" id="IPR000884">
    <property type="entry name" value="TSP1_rpt"/>
</dbReference>
<dbReference type="FunFam" id="3.30.1680.10:FF:000003">
    <property type="entry name" value="semaphorin-5B isoform X1"/>
    <property type="match status" value="1"/>
</dbReference>
<keyword evidence="7" id="KW-0221">Differentiation</keyword>
<keyword evidence="12" id="KW-0325">Glycoprotein</keyword>
<protein>
    <recommendedName>
        <fullName evidence="13">Sema5A/B-like TSP-1 type 1 domain-containing protein</fullName>
    </recommendedName>
</protein>
<dbReference type="Gene3D" id="2.20.100.10">
    <property type="entry name" value="Thrombospondin type-1 (TSP1) repeat"/>
    <property type="match status" value="3"/>
</dbReference>
<keyword evidence="9" id="KW-1133">Transmembrane helix</keyword>
<dbReference type="SMART" id="SM00209">
    <property type="entry name" value="TSP1"/>
    <property type="match status" value="3"/>
</dbReference>
<name>A0A060WVD7_ONCMY</name>
<evidence type="ECO:0000256" key="6">
    <source>
        <dbReference type="ARBA" id="ARBA00022737"/>
    </source>
</evidence>
<evidence type="ECO:0000256" key="1">
    <source>
        <dbReference type="ARBA" id="ARBA00004167"/>
    </source>
</evidence>
<evidence type="ECO:0000256" key="10">
    <source>
        <dbReference type="ARBA" id="ARBA00023136"/>
    </source>
</evidence>
<feature type="domain" description="Sema5A/B-like TSP-1 type 1" evidence="13">
    <location>
        <begin position="230"/>
        <end position="293"/>
    </location>
</feature>
<dbReference type="EMBL" id="FR904751">
    <property type="protein sequence ID" value="CDQ71136.1"/>
    <property type="molecule type" value="Genomic_DNA"/>
</dbReference>
<sequence>MCLSLPPCSCPSPLLLSPAPCRLCLEARDPYCGWDRKQRSCTTLEDSSNMSQWSQNITVCPLRNQTTNGVFGPWTTWQPCSNDDGDGTSSCLCRSRACDNPSARCGGRNCEGSTIEVSNCSRNGGWTPWSSWGQCSTTCGTGFEMRQRSCNNPSPRHGGRVCVGPIRDERFCNEGVSCPQPIFWSLWGAWAKCSAECGGGVHSRVRSCENGNSCPGCALEYKACNLEACPEVKRNTPWTPWMPVNVTLGGARQEQRMRYMCRAQLADPHELQIGRRKVETRFCPNDGMAICETDSECLSIIAALGVAS</sequence>